<reference evidence="2 3" key="1">
    <citation type="journal article" date="2018" name="BMC Genomics">
        <title>Genomic comparison of Trypanosoma conorhini and Trypanosoma rangeli to Trypanosoma cruzi strains of high and low virulence.</title>
        <authorList>
            <person name="Bradwell K.R."/>
            <person name="Koparde V.N."/>
            <person name="Matveyev A.V."/>
            <person name="Serrano M.G."/>
            <person name="Alves J.M."/>
            <person name="Parikh H."/>
            <person name="Huang B."/>
            <person name="Lee V."/>
            <person name="Espinosa-Alvarez O."/>
            <person name="Ortiz P.A."/>
            <person name="Costa-Martins A.G."/>
            <person name="Teixeira M.M."/>
            <person name="Buck G.A."/>
        </authorList>
    </citation>
    <scope>NUCLEOTIDE SEQUENCE [LARGE SCALE GENOMIC DNA]</scope>
    <source>
        <strain evidence="2 3">AM80</strain>
    </source>
</reference>
<sequence>MPQFGVLMWFYVPLASHFLPDAERDPSLKAFTTFIIGTFSGFMMRLICNPVNRVRDEYLCTGDFVSNNMQDLQKQDGALSFFFFFLHYVPAALQCRLFWDAYDRF</sequence>
<dbReference type="AlphaFoldDB" id="A0A3R7NPW9"/>
<evidence type="ECO:0000313" key="3">
    <source>
        <dbReference type="Proteomes" id="UP000283634"/>
    </source>
</evidence>
<accession>A0A3R7NPW9</accession>
<evidence type="ECO:0000313" key="2">
    <source>
        <dbReference type="EMBL" id="RNF09719.1"/>
    </source>
</evidence>
<protein>
    <submittedName>
        <fullName evidence="2">Uncharacterized protein</fullName>
    </submittedName>
</protein>
<feature type="transmembrane region" description="Helical" evidence="1">
    <location>
        <begin position="78"/>
        <end position="99"/>
    </location>
</feature>
<dbReference type="OrthoDB" id="270370at2759"/>
<keyword evidence="1" id="KW-0472">Membrane</keyword>
<keyword evidence="3" id="KW-1185">Reference proteome</keyword>
<organism evidence="2 3">
    <name type="scientific">Trypanosoma rangeli</name>
    <dbReference type="NCBI Taxonomy" id="5698"/>
    <lineage>
        <taxon>Eukaryota</taxon>
        <taxon>Discoba</taxon>
        <taxon>Euglenozoa</taxon>
        <taxon>Kinetoplastea</taxon>
        <taxon>Metakinetoplastina</taxon>
        <taxon>Trypanosomatida</taxon>
        <taxon>Trypanosomatidae</taxon>
        <taxon>Trypanosoma</taxon>
        <taxon>Herpetosoma</taxon>
    </lineage>
</organism>
<dbReference type="EMBL" id="MKGL01000043">
    <property type="protein sequence ID" value="RNF09719.1"/>
    <property type="molecule type" value="Genomic_DNA"/>
</dbReference>
<gene>
    <name evidence="2" type="ORF">TraAM80_01987</name>
</gene>
<dbReference type="Proteomes" id="UP000283634">
    <property type="component" value="Unassembled WGS sequence"/>
</dbReference>
<proteinExistence type="predicted"/>
<dbReference type="VEuPathDB" id="TriTrypDB:TRSC58_04037"/>
<dbReference type="GeneID" id="40325920"/>
<keyword evidence="1" id="KW-0812">Transmembrane</keyword>
<keyword evidence="1" id="KW-1133">Transmembrane helix</keyword>
<feature type="transmembrane region" description="Helical" evidence="1">
    <location>
        <begin position="28"/>
        <end position="48"/>
    </location>
</feature>
<evidence type="ECO:0000256" key="1">
    <source>
        <dbReference type="SAM" id="Phobius"/>
    </source>
</evidence>
<dbReference type="RefSeq" id="XP_029241136.1">
    <property type="nucleotide sequence ID" value="XM_029379007.1"/>
</dbReference>
<name>A0A3R7NPW9_TRYRA</name>
<comment type="caution">
    <text evidence="2">The sequence shown here is derived from an EMBL/GenBank/DDBJ whole genome shotgun (WGS) entry which is preliminary data.</text>
</comment>